<evidence type="ECO:0000313" key="14">
    <source>
        <dbReference type="Proteomes" id="UP000249203"/>
    </source>
</evidence>
<comment type="catalytic activity">
    <reaction evidence="6">
        <text>L-glutaminyl-[protein] + H2O = L-glutamyl-[protein] + NH4(+)</text>
        <dbReference type="Rhea" id="RHEA:16441"/>
        <dbReference type="Rhea" id="RHEA-COMP:10207"/>
        <dbReference type="Rhea" id="RHEA-COMP:10208"/>
        <dbReference type="ChEBI" id="CHEBI:15377"/>
        <dbReference type="ChEBI" id="CHEBI:28938"/>
        <dbReference type="ChEBI" id="CHEBI:29973"/>
        <dbReference type="ChEBI" id="CHEBI:30011"/>
        <dbReference type="EC" id="3.5.1.44"/>
    </reaction>
</comment>
<dbReference type="GO" id="GO:0005737">
    <property type="term" value="C:cytoplasm"/>
    <property type="evidence" value="ECO:0007669"/>
    <property type="project" value="UniProtKB-SubCell"/>
</dbReference>
<comment type="caution">
    <text evidence="12">The sequence shown here is derived from an EMBL/GenBank/DDBJ whole genome shotgun (WGS) entry which is preliminary data.</text>
</comment>
<gene>
    <name evidence="6" type="primary">cheB</name>
    <name evidence="12" type="ORF">B0I24_102191</name>
    <name evidence="13" type="ORF">CWE07_04620</name>
</gene>
<evidence type="ECO:0000313" key="13">
    <source>
        <dbReference type="EMBL" id="RUO27236.1"/>
    </source>
</evidence>
<comment type="domain">
    <text evidence="6">Contains a C-terminal catalytic domain, and an N-terminal region which modulates catalytic activity.</text>
</comment>
<dbReference type="GO" id="GO:0006935">
    <property type="term" value="P:chemotaxis"/>
    <property type="evidence" value="ECO:0007669"/>
    <property type="project" value="UniProtKB-UniRule"/>
</dbReference>
<dbReference type="EMBL" id="PIPK01000003">
    <property type="protein sequence ID" value="RUO27236.1"/>
    <property type="molecule type" value="Genomic_DNA"/>
</dbReference>
<dbReference type="Pfam" id="PF00072">
    <property type="entry name" value="Response_reg"/>
    <property type="match status" value="1"/>
</dbReference>
<dbReference type="InterPro" id="IPR011006">
    <property type="entry name" value="CheY-like_superfamily"/>
</dbReference>
<reference evidence="12 14" key="2">
    <citation type="submission" date="2018-06" db="EMBL/GenBank/DDBJ databases">
        <title>Genomic Encyclopedia of Type Strains, Phase III (KMG-III): the genomes of soil and plant-associated and newly described type strains.</title>
        <authorList>
            <person name="Whitman W."/>
        </authorList>
    </citation>
    <scope>NUCLEOTIDE SEQUENCE [LARGE SCALE GENOMIC DNA]</scope>
    <source>
        <strain evidence="12 14">CGMCC 1.15366</strain>
    </source>
</reference>
<evidence type="ECO:0000259" key="10">
    <source>
        <dbReference type="PROSITE" id="PS50110"/>
    </source>
</evidence>
<evidence type="ECO:0000256" key="6">
    <source>
        <dbReference type="HAMAP-Rule" id="MF_00099"/>
    </source>
</evidence>
<comment type="function">
    <text evidence="6">Involved in chemotaxis. Part of a chemotaxis signal transduction system that modulates chemotaxis in response to various stimuli. Catalyzes the demethylation of specific methylglutamate residues introduced into the chemoreceptors (methyl-accepting chemotaxis proteins or MCP) by CheR. Also mediates the irreversible deamidation of specific glutamine residues to glutamic acid.</text>
</comment>
<keyword evidence="2 6" id="KW-0145">Chemotaxis</keyword>
<protein>
    <recommendedName>
        <fullName evidence="6">Protein-glutamate methylesterase/protein-glutamine glutaminase</fullName>
        <ecNumber evidence="6">3.1.1.61</ecNumber>
        <ecNumber evidence="6">3.5.1.44</ecNumber>
    </recommendedName>
</protein>
<comment type="PTM">
    <text evidence="6">Phosphorylated by CheA. Phosphorylation of the N-terminal regulatory domain activates the methylesterase activity.</text>
</comment>
<feature type="domain" description="Response regulatory" evidence="10">
    <location>
        <begin position="4"/>
        <end position="121"/>
    </location>
</feature>
<feature type="domain" description="CheB-type methylesterase" evidence="11">
    <location>
        <begin position="241"/>
        <end position="435"/>
    </location>
</feature>
<feature type="active site" evidence="6 7">
    <location>
        <position position="253"/>
    </location>
</feature>
<dbReference type="PANTHER" id="PTHR42872:SF3">
    <property type="entry name" value="PROTEIN-GLUTAMATE METHYLESTERASE_PROTEIN-GLUTAMINE GLUTAMINASE 1"/>
    <property type="match status" value="1"/>
</dbReference>
<dbReference type="CDD" id="cd16432">
    <property type="entry name" value="CheB_Rec"/>
    <property type="match status" value="1"/>
</dbReference>
<evidence type="ECO:0000256" key="9">
    <source>
        <dbReference type="SAM" id="MobiDB-lite"/>
    </source>
</evidence>
<evidence type="ECO:0000256" key="7">
    <source>
        <dbReference type="PROSITE-ProRule" id="PRU00050"/>
    </source>
</evidence>
<accession>A0A327X300</accession>
<evidence type="ECO:0000313" key="15">
    <source>
        <dbReference type="Proteomes" id="UP000287865"/>
    </source>
</evidence>
<dbReference type="OrthoDB" id="9793421at2"/>
<feature type="compositionally biased region" description="Low complexity" evidence="9">
    <location>
        <begin position="163"/>
        <end position="178"/>
    </location>
</feature>
<comment type="subcellular location">
    <subcellularLocation>
        <location evidence="6">Cytoplasm</location>
    </subcellularLocation>
</comment>
<keyword evidence="3 6" id="KW-0597">Phosphoprotein</keyword>
<feature type="active site" evidence="6 7">
    <location>
        <position position="377"/>
    </location>
</feature>
<evidence type="ECO:0000256" key="4">
    <source>
        <dbReference type="ARBA" id="ARBA00022801"/>
    </source>
</evidence>
<dbReference type="RefSeq" id="WP_111568552.1">
    <property type="nucleotide sequence ID" value="NZ_PIPK01000003.1"/>
</dbReference>
<dbReference type="NCBIfam" id="NF001965">
    <property type="entry name" value="PRK00742.1"/>
    <property type="match status" value="1"/>
</dbReference>
<feature type="modified residue" description="4-aspartylphosphate" evidence="6 8">
    <location>
        <position position="55"/>
    </location>
</feature>
<dbReference type="PANTHER" id="PTHR42872">
    <property type="entry name" value="PROTEIN-GLUTAMATE METHYLESTERASE/PROTEIN-GLUTAMINE GLUTAMINASE"/>
    <property type="match status" value="1"/>
</dbReference>
<dbReference type="InterPro" id="IPR000673">
    <property type="entry name" value="Sig_transdc_resp-reg_Me-estase"/>
</dbReference>
<dbReference type="CDD" id="cd17541">
    <property type="entry name" value="REC_CheB-like"/>
    <property type="match status" value="1"/>
</dbReference>
<dbReference type="SUPFAM" id="SSF52172">
    <property type="entry name" value="CheY-like"/>
    <property type="match status" value="1"/>
</dbReference>
<feature type="compositionally biased region" description="Polar residues" evidence="9">
    <location>
        <begin position="179"/>
        <end position="205"/>
    </location>
</feature>
<keyword evidence="4 6" id="KW-0378">Hydrolase</keyword>
<dbReference type="SUPFAM" id="SSF52738">
    <property type="entry name" value="Methylesterase CheB, C-terminal domain"/>
    <property type="match status" value="1"/>
</dbReference>
<dbReference type="FunFam" id="3.40.50.2300:FF:000077">
    <property type="entry name" value="Chemotaxis response regulator"/>
    <property type="match status" value="1"/>
</dbReference>
<dbReference type="EC" id="3.1.1.61" evidence="6"/>
<dbReference type="AlphaFoldDB" id="A0A327X300"/>
<keyword evidence="1 6" id="KW-0963">Cytoplasm</keyword>
<evidence type="ECO:0000256" key="5">
    <source>
        <dbReference type="ARBA" id="ARBA00048267"/>
    </source>
</evidence>
<dbReference type="HAMAP" id="MF_00099">
    <property type="entry name" value="CheB_chemtxs"/>
    <property type="match status" value="1"/>
</dbReference>
<feature type="region of interest" description="Disordered" evidence="9">
    <location>
        <begin position="137"/>
        <end position="232"/>
    </location>
</feature>
<evidence type="ECO:0000259" key="11">
    <source>
        <dbReference type="PROSITE" id="PS50122"/>
    </source>
</evidence>
<evidence type="ECO:0000256" key="8">
    <source>
        <dbReference type="PROSITE-ProRule" id="PRU00169"/>
    </source>
</evidence>
<comment type="catalytic activity">
    <reaction evidence="5 6">
        <text>[protein]-L-glutamate 5-O-methyl ester + H2O = L-glutamyl-[protein] + methanol + H(+)</text>
        <dbReference type="Rhea" id="RHEA:23236"/>
        <dbReference type="Rhea" id="RHEA-COMP:10208"/>
        <dbReference type="Rhea" id="RHEA-COMP:10311"/>
        <dbReference type="ChEBI" id="CHEBI:15377"/>
        <dbReference type="ChEBI" id="CHEBI:15378"/>
        <dbReference type="ChEBI" id="CHEBI:17790"/>
        <dbReference type="ChEBI" id="CHEBI:29973"/>
        <dbReference type="ChEBI" id="CHEBI:82795"/>
        <dbReference type="EC" id="3.1.1.61"/>
    </reaction>
</comment>
<dbReference type="InterPro" id="IPR008248">
    <property type="entry name" value="CheB-like"/>
</dbReference>
<dbReference type="Gene3D" id="3.40.50.180">
    <property type="entry name" value="Methylesterase CheB, C-terminal domain"/>
    <property type="match status" value="1"/>
</dbReference>
<dbReference type="InterPro" id="IPR001789">
    <property type="entry name" value="Sig_transdc_resp-reg_receiver"/>
</dbReference>
<dbReference type="EC" id="3.5.1.44" evidence="6"/>
<comment type="similarity">
    <text evidence="6">Belongs to the CheB family.</text>
</comment>
<proteinExistence type="inferred from homology"/>
<evidence type="ECO:0000256" key="1">
    <source>
        <dbReference type="ARBA" id="ARBA00022490"/>
    </source>
</evidence>
<dbReference type="GO" id="GO:0050568">
    <property type="term" value="F:protein-glutamine glutaminase activity"/>
    <property type="evidence" value="ECO:0007669"/>
    <property type="project" value="UniProtKB-UniRule"/>
</dbReference>
<evidence type="ECO:0000256" key="3">
    <source>
        <dbReference type="ARBA" id="ARBA00022553"/>
    </source>
</evidence>
<sequence>MTVRVLVVDDSSFFRRRVSEILTIDGEMEVIGTAADGQAAVDQAKALRPDVITMDIEMPVLDGISAVREIMDQCPTPILMFSSLTHDGARATLDALEAGALDFLPKKFEDIARNRDEATSVLQQRVIELARKRVSRISKRASTDSVRPAPGKPEPRPSAGLGTSRATSSPDTSRRTSSFGQSQPSHSAPGTRSASPSARLSGQDSSEARRSDTVAARAESSKSDGDKAEVDKAVDSTSLQANTRYKLLAIGTSTGGPVALQTILTQLPANFPYPILLVQHMPAAFTKAFAQRLNGLCKIEVKEASDGDTLRPGVAYLAPGGTQMLVDGRSGQARLRIRTDDSERITYRPSVDLTFASASKVFGGQVLGVILTGMGADGREGCRMLKDNGATIWAQDRDSCVVYGMPQAVAAAGISSKDIALNRMAASILAEVGYS</sequence>
<dbReference type="PROSITE" id="PS50122">
    <property type="entry name" value="CHEB"/>
    <property type="match status" value="1"/>
</dbReference>
<dbReference type="Proteomes" id="UP000249203">
    <property type="component" value="Unassembled WGS sequence"/>
</dbReference>
<evidence type="ECO:0000313" key="12">
    <source>
        <dbReference type="EMBL" id="RAK00766.1"/>
    </source>
</evidence>
<dbReference type="GO" id="GO:0008984">
    <property type="term" value="F:protein-glutamate methylesterase activity"/>
    <property type="evidence" value="ECO:0007669"/>
    <property type="project" value="UniProtKB-UniRule"/>
</dbReference>
<name>A0A327X300_9GAMM</name>
<dbReference type="SMART" id="SM00448">
    <property type="entry name" value="REC"/>
    <property type="match status" value="1"/>
</dbReference>
<keyword evidence="15" id="KW-1185">Reference proteome</keyword>
<dbReference type="Gene3D" id="3.40.50.2300">
    <property type="match status" value="1"/>
</dbReference>
<organism evidence="12 14">
    <name type="scientific">Aliidiomarina maris</name>
    <dbReference type="NCBI Taxonomy" id="531312"/>
    <lineage>
        <taxon>Bacteria</taxon>
        <taxon>Pseudomonadati</taxon>
        <taxon>Pseudomonadota</taxon>
        <taxon>Gammaproteobacteria</taxon>
        <taxon>Alteromonadales</taxon>
        <taxon>Idiomarinaceae</taxon>
        <taxon>Aliidiomarina</taxon>
    </lineage>
</organism>
<reference evidence="13 15" key="1">
    <citation type="journal article" date="2018" name="Front. Microbiol.">
        <title>Genome-Based Analysis Reveals the Taxonomy and Diversity of the Family Idiomarinaceae.</title>
        <authorList>
            <person name="Liu Y."/>
            <person name="Lai Q."/>
            <person name="Shao Z."/>
        </authorList>
    </citation>
    <scope>NUCLEOTIDE SEQUENCE [LARGE SCALE GENOMIC DNA]</scope>
    <source>
        <strain evidence="13 15">CF12-14</strain>
    </source>
</reference>
<feature type="compositionally biased region" description="Basic and acidic residues" evidence="9">
    <location>
        <begin position="219"/>
        <end position="232"/>
    </location>
</feature>
<dbReference type="Pfam" id="PF01339">
    <property type="entry name" value="CheB_methylest"/>
    <property type="match status" value="1"/>
</dbReference>
<evidence type="ECO:0000256" key="2">
    <source>
        <dbReference type="ARBA" id="ARBA00022500"/>
    </source>
</evidence>
<dbReference type="PROSITE" id="PS50110">
    <property type="entry name" value="RESPONSE_REGULATORY"/>
    <property type="match status" value="1"/>
</dbReference>
<dbReference type="EMBL" id="QLMD01000002">
    <property type="protein sequence ID" value="RAK00766.1"/>
    <property type="molecule type" value="Genomic_DNA"/>
</dbReference>
<feature type="active site" evidence="6 7">
    <location>
        <position position="280"/>
    </location>
</feature>
<dbReference type="Proteomes" id="UP000287865">
    <property type="component" value="Unassembled WGS sequence"/>
</dbReference>
<dbReference type="InterPro" id="IPR035909">
    <property type="entry name" value="CheB_C"/>
</dbReference>
<dbReference type="GO" id="GO:0000156">
    <property type="term" value="F:phosphorelay response regulator activity"/>
    <property type="evidence" value="ECO:0007669"/>
    <property type="project" value="InterPro"/>
</dbReference>